<evidence type="ECO:0000313" key="2">
    <source>
        <dbReference type="Proteomes" id="UP000765509"/>
    </source>
</evidence>
<organism evidence="1 2">
    <name type="scientific">Austropuccinia psidii MF-1</name>
    <dbReference type="NCBI Taxonomy" id="1389203"/>
    <lineage>
        <taxon>Eukaryota</taxon>
        <taxon>Fungi</taxon>
        <taxon>Dikarya</taxon>
        <taxon>Basidiomycota</taxon>
        <taxon>Pucciniomycotina</taxon>
        <taxon>Pucciniomycetes</taxon>
        <taxon>Pucciniales</taxon>
        <taxon>Sphaerophragmiaceae</taxon>
        <taxon>Austropuccinia</taxon>
    </lineage>
</organism>
<comment type="caution">
    <text evidence="1">The sequence shown here is derived from an EMBL/GenBank/DDBJ whole genome shotgun (WGS) entry which is preliminary data.</text>
</comment>
<proteinExistence type="predicted"/>
<dbReference type="Proteomes" id="UP000765509">
    <property type="component" value="Unassembled WGS sequence"/>
</dbReference>
<protein>
    <submittedName>
        <fullName evidence="1">Uncharacterized protein</fullName>
    </submittedName>
</protein>
<evidence type="ECO:0000313" key="1">
    <source>
        <dbReference type="EMBL" id="MBW0587726.1"/>
    </source>
</evidence>
<sequence length="150" mass="17899">MQISLWSEDKDIRYEIKGMPGYEMEDWNQLKKEMISKWGKVEPERIHRKDSLTTLFNQAQQEGAVKCLSQNRTFIGEYDIISKYLLKYGYSKKENYYNENVFYSLPPEIRSSVTKEKIKNRAMVQPRDGGYMLPEMDILKIILGKNWRQQ</sequence>
<dbReference type="OrthoDB" id="2961286at2759"/>
<dbReference type="EMBL" id="AVOT02128094">
    <property type="protein sequence ID" value="MBW0587726.1"/>
    <property type="molecule type" value="Genomic_DNA"/>
</dbReference>
<accession>A0A9Q3KX16</accession>
<gene>
    <name evidence="1" type="ORF">O181_127441</name>
</gene>
<reference evidence="1" key="1">
    <citation type="submission" date="2021-03" db="EMBL/GenBank/DDBJ databases">
        <title>Draft genome sequence of rust myrtle Austropuccinia psidii MF-1, a brazilian biotype.</title>
        <authorList>
            <person name="Quecine M.C."/>
            <person name="Pachon D.M.R."/>
            <person name="Bonatelli M.L."/>
            <person name="Correr F.H."/>
            <person name="Franceschini L.M."/>
            <person name="Leite T.F."/>
            <person name="Margarido G.R.A."/>
            <person name="Almeida C.A."/>
            <person name="Ferrarezi J.A."/>
            <person name="Labate C.A."/>
        </authorList>
    </citation>
    <scope>NUCLEOTIDE SEQUENCE</scope>
    <source>
        <strain evidence="1">MF-1</strain>
    </source>
</reference>
<name>A0A9Q3KX16_9BASI</name>
<dbReference type="AlphaFoldDB" id="A0A9Q3KX16"/>
<keyword evidence="2" id="KW-1185">Reference proteome</keyword>